<evidence type="ECO:0000256" key="8">
    <source>
        <dbReference type="RuleBase" id="RU363108"/>
    </source>
</evidence>
<sequence>MTEKASMQDINFIRRYKVYLNIFMIVPWAAFDHKSVRKPILAKFYASVLIICKTLWLFCVLKYSDVDADLEKRLFSEQVVFSLTVTVLVVLVCSSIVKSAFFDNKNWILLFQNFYILDKHLKSVTEEKNIGRCYAKIFIKHLLFITLLGHGVWIFSTSAKFSFLKLFLFVPVIHLYYEFLTVSVLIILVEAFKSRYKLLSHKVLIFSNKNRLVQETKTIAQNYQILGETVQIFNGIFGYKIILIILHCALEVIRILNTCYAGFFVDKSNFISVHLLISNICLLFYIGYVIFAIILPIEATVQESKTFIDLCYKAKLNFSLDSEEVQALEKLASHAKHFGAKFTAAEFFDINKVIIFSFIGHVMTYFIIVMQLNVKVLKNRYKYLNKKLLISSTKPGFIQEAKNIAKDYQILNETVQLFNGIFGYKILFIILHSALTAVSTLNACYAVVFVYKRDSLLLHLFISNISYLCYLLYVMLAIILPIESTVRESKTFVDLCYKIKLNFSYDSQEFQVLEELVLHGKHFMVKFTAAGHFDIHKALIFNFVGNVVSYFIIVFQLNGSELLPKS</sequence>
<dbReference type="GO" id="GO:0005886">
    <property type="term" value="C:plasma membrane"/>
    <property type="evidence" value="ECO:0007669"/>
    <property type="project" value="UniProtKB-SubCell"/>
</dbReference>
<keyword evidence="6 8" id="KW-0675">Receptor</keyword>
<evidence type="ECO:0000256" key="2">
    <source>
        <dbReference type="ARBA" id="ARBA00022475"/>
    </source>
</evidence>
<evidence type="ECO:0000313" key="9">
    <source>
        <dbReference type="EMBL" id="KAJ3647929.1"/>
    </source>
</evidence>
<dbReference type="GO" id="GO:0030425">
    <property type="term" value="C:dendrite"/>
    <property type="evidence" value="ECO:0007669"/>
    <property type="project" value="TreeGrafter"/>
</dbReference>
<reference evidence="9" key="1">
    <citation type="journal article" date="2023" name="G3 (Bethesda)">
        <title>Whole genome assemblies of Zophobas morio and Tenebrio molitor.</title>
        <authorList>
            <person name="Kaur S."/>
            <person name="Stinson S.A."/>
            <person name="diCenzo G.C."/>
        </authorList>
    </citation>
    <scope>NUCLEOTIDE SEQUENCE</scope>
    <source>
        <strain evidence="9">QUZm001</strain>
    </source>
</reference>
<evidence type="ECO:0000256" key="4">
    <source>
        <dbReference type="ARBA" id="ARBA00022989"/>
    </source>
</evidence>
<evidence type="ECO:0000313" key="10">
    <source>
        <dbReference type="Proteomes" id="UP001168821"/>
    </source>
</evidence>
<dbReference type="GO" id="GO:0030424">
    <property type="term" value="C:axon"/>
    <property type="evidence" value="ECO:0007669"/>
    <property type="project" value="TreeGrafter"/>
</dbReference>
<organism evidence="9 10">
    <name type="scientific">Zophobas morio</name>
    <dbReference type="NCBI Taxonomy" id="2755281"/>
    <lineage>
        <taxon>Eukaryota</taxon>
        <taxon>Metazoa</taxon>
        <taxon>Ecdysozoa</taxon>
        <taxon>Arthropoda</taxon>
        <taxon>Hexapoda</taxon>
        <taxon>Insecta</taxon>
        <taxon>Pterygota</taxon>
        <taxon>Neoptera</taxon>
        <taxon>Endopterygota</taxon>
        <taxon>Coleoptera</taxon>
        <taxon>Polyphaga</taxon>
        <taxon>Cucujiformia</taxon>
        <taxon>Tenebrionidae</taxon>
        <taxon>Zophobas</taxon>
    </lineage>
</organism>
<feature type="transmembrane region" description="Helical" evidence="8">
    <location>
        <begin position="79"/>
        <end position="97"/>
    </location>
</feature>
<protein>
    <recommendedName>
        <fullName evidence="8">Gustatory receptor</fullName>
    </recommendedName>
</protein>
<feature type="transmembrane region" description="Helical" evidence="8">
    <location>
        <begin position="426"/>
        <end position="451"/>
    </location>
</feature>
<feature type="transmembrane region" description="Helical" evidence="8">
    <location>
        <begin position="137"/>
        <end position="156"/>
    </location>
</feature>
<dbReference type="PANTHER" id="PTHR21143:SF104">
    <property type="entry name" value="GUSTATORY RECEPTOR 8A-RELATED"/>
    <property type="match status" value="1"/>
</dbReference>
<dbReference type="GO" id="GO:0007165">
    <property type="term" value="P:signal transduction"/>
    <property type="evidence" value="ECO:0007669"/>
    <property type="project" value="UniProtKB-KW"/>
</dbReference>
<feature type="transmembrane region" description="Helical" evidence="8">
    <location>
        <begin position="168"/>
        <end position="192"/>
    </location>
</feature>
<dbReference type="InterPro" id="IPR013604">
    <property type="entry name" value="7TM_chemorcpt"/>
</dbReference>
<feature type="transmembrane region" description="Helical" evidence="8">
    <location>
        <begin position="457"/>
        <end position="480"/>
    </location>
</feature>
<evidence type="ECO:0000256" key="3">
    <source>
        <dbReference type="ARBA" id="ARBA00022692"/>
    </source>
</evidence>
<comment type="caution">
    <text evidence="8">Lacks conserved residue(s) required for the propagation of feature annotation.</text>
</comment>
<feature type="transmembrane region" description="Helical" evidence="8">
    <location>
        <begin position="539"/>
        <end position="557"/>
    </location>
</feature>
<name>A0AA38I2J4_9CUCU</name>
<gene>
    <name evidence="9" type="ORF">Zmor_019775</name>
</gene>
<feature type="transmembrane region" description="Helical" evidence="8">
    <location>
        <begin position="44"/>
        <end position="64"/>
    </location>
</feature>
<dbReference type="AlphaFoldDB" id="A0AA38I2J4"/>
<dbReference type="GO" id="GO:0050909">
    <property type="term" value="P:sensory perception of taste"/>
    <property type="evidence" value="ECO:0007669"/>
    <property type="project" value="InterPro"/>
</dbReference>
<evidence type="ECO:0000256" key="1">
    <source>
        <dbReference type="ARBA" id="ARBA00004651"/>
    </source>
</evidence>
<dbReference type="PANTHER" id="PTHR21143">
    <property type="entry name" value="INVERTEBRATE GUSTATORY RECEPTOR"/>
    <property type="match status" value="1"/>
</dbReference>
<dbReference type="Pfam" id="PF08395">
    <property type="entry name" value="7tm_7"/>
    <property type="match status" value="2"/>
</dbReference>
<feature type="transmembrane region" description="Helical" evidence="8">
    <location>
        <begin position="276"/>
        <end position="297"/>
    </location>
</feature>
<evidence type="ECO:0000256" key="6">
    <source>
        <dbReference type="ARBA" id="ARBA00023170"/>
    </source>
</evidence>
<dbReference type="GO" id="GO:0008049">
    <property type="term" value="P:male courtship behavior"/>
    <property type="evidence" value="ECO:0007669"/>
    <property type="project" value="TreeGrafter"/>
</dbReference>
<proteinExistence type="inferred from homology"/>
<comment type="caution">
    <text evidence="9">The sequence shown here is derived from an EMBL/GenBank/DDBJ whole genome shotgun (WGS) entry which is preliminary data.</text>
</comment>
<evidence type="ECO:0000256" key="7">
    <source>
        <dbReference type="ARBA" id="ARBA00023224"/>
    </source>
</evidence>
<dbReference type="GO" id="GO:0007635">
    <property type="term" value="P:chemosensory behavior"/>
    <property type="evidence" value="ECO:0007669"/>
    <property type="project" value="TreeGrafter"/>
</dbReference>
<dbReference type="GO" id="GO:0043025">
    <property type="term" value="C:neuronal cell body"/>
    <property type="evidence" value="ECO:0007669"/>
    <property type="project" value="TreeGrafter"/>
</dbReference>
<comment type="similarity">
    <text evidence="8">Belongs to the insect chemoreceptor superfamily. Gustatory receptor (GR) family.</text>
</comment>
<keyword evidence="5 8" id="KW-0472">Membrane</keyword>
<keyword evidence="3 8" id="KW-0812">Transmembrane</keyword>
<keyword evidence="2 8" id="KW-1003">Cell membrane</keyword>
<feature type="transmembrane region" description="Helical" evidence="8">
    <location>
        <begin position="353"/>
        <end position="374"/>
    </location>
</feature>
<keyword evidence="7 8" id="KW-0807">Transducer</keyword>
<keyword evidence="4 8" id="KW-1133">Transmembrane helix</keyword>
<keyword evidence="10" id="KW-1185">Reference proteome</keyword>
<dbReference type="Proteomes" id="UP001168821">
    <property type="component" value="Unassembled WGS sequence"/>
</dbReference>
<comment type="function">
    <text evidence="8">Gustatory receptor which mediates acceptance or avoidance behavior, depending on its substrates.</text>
</comment>
<accession>A0AA38I2J4</accession>
<evidence type="ECO:0000256" key="5">
    <source>
        <dbReference type="ARBA" id="ARBA00023136"/>
    </source>
</evidence>
<comment type="subcellular location">
    <subcellularLocation>
        <location evidence="1 8">Cell membrane</location>
        <topology evidence="1 8">Multi-pass membrane protein</topology>
    </subcellularLocation>
</comment>
<dbReference type="EMBL" id="JALNTZ010000006">
    <property type="protein sequence ID" value="KAJ3647929.1"/>
    <property type="molecule type" value="Genomic_DNA"/>
</dbReference>
<feature type="transmembrane region" description="Helical" evidence="8">
    <location>
        <begin position="16"/>
        <end position="32"/>
    </location>
</feature>